<dbReference type="EMBL" id="JAHUTI010005597">
    <property type="protein sequence ID" value="MED6234210.1"/>
    <property type="molecule type" value="Genomic_DNA"/>
</dbReference>
<gene>
    <name evidence="1" type="ORF">ATANTOWER_024620</name>
</gene>
<sequence length="110" mass="12500">MTLRNHSAMLIQSNVCPGKVDRLQRLSEVMPDGDAEWLWLLLLLHLRPKLEPSLKSEVKELTGSKGHMFLSHQSFQTSSPSFQHLDAYGGRTVSWTPEDLRSQNLKSTEV</sequence>
<evidence type="ECO:0000313" key="2">
    <source>
        <dbReference type="Proteomes" id="UP001345963"/>
    </source>
</evidence>
<keyword evidence="2" id="KW-1185">Reference proteome</keyword>
<name>A0ABU7A9X5_9TELE</name>
<evidence type="ECO:0000313" key="1">
    <source>
        <dbReference type="EMBL" id="MED6234210.1"/>
    </source>
</evidence>
<dbReference type="Proteomes" id="UP001345963">
    <property type="component" value="Unassembled WGS sequence"/>
</dbReference>
<protein>
    <submittedName>
        <fullName evidence="1">Uncharacterized protein</fullName>
    </submittedName>
</protein>
<comment type="caution">
    <text evidence="1">The sequence shown here is derived from an EMBL/GenBank/DDBJ whole genome shotgun (WGS) entry which is preliminary data.</text>
</comment>
<accession>A0ABU7A9X5</accession>
<reference evidence="1 2" key="1">
    <citation type="submission" date="2021-07" db="EMBL/GenBank/DDBJ databases">
        <authorList>
            <person name="Palmer J.M."/>
        </authorList>
    </citation>
    <scope>NUCLEOTIDE SEQUENCE [LARGE SCALE GENOMIC DNA]</scope>
    <source>
        <strain evidence="1 2">AT_MEX2019</strain>
        <tissue evidence="1">Muscle</tissue>
    </source>
</reference>
<proteinExistence type="predicted"/>
<organism evidence="1 2">
    <name type="scientific">Ataeniobius toweri</name>
    <dbReference type="NCBI Taxonomy" id="208326"/>
    <lineage>
        <taxon>Eukaryota</taxon>
        <taxon>Metazoa</taxon>
        <taxon>Chordata</taxon>
        <taxon>Craniata</taxon>
        <taxon>Vertebrata</taxon>
        <taxon>Euteleostomi</taxon>
        <taxon>Actinopterygii</taxon>
        <taxon>Neopterygii</taxon>
        <taxon>Teleostei</taxon>
        <taxon>Neoteleostei</taxon>
        <taxon>Acanthomorphata</taxon>
        <taxon>Ovalentaria</taxon>
        <taxon>Atherinomorphae</taxon>
        <taxon>Cyprinodontiformes</taxon>
        <taxon>Goodeidae</taxon>
        <taxon>Ataeniobius</taxon>
    </lineage>
</organism>